<keyword evidence="2" id="KW-0472">Membrane</keyword>
<evidence type="ECO:0000256" key="2">
    <source>
        <dbReference type="SAM" id="Phobius"/>
    </source>
</evidence>
<feature type="transmembrane region" description="Helical" evidence="2">
    <location>
        <begin position="45"/>
        <end position="64"/>
    </location>
</feature>
<dbReference type="PANTHER" id="PTHR38690">
    <property type="entry name" value="PROTEASE-RELATED"/>
    <property type="match status" value="1"/>
</dbReference>
<feature type="domain" description="YhdP central" evidence="3">
    <location>
        <begin position="45"/>
        <end position="1376"/>
    </location>
</feature>
<evidence type="ECO:0000313" key="5">
    <source>
        <dbReference type="Proteomes" id="UP000657372"/>
    </source>
</evidence>
<name>A0ABS0EMQ4_9BURK</name>
<keyword evidence="2" id="KW-1133">Transmembrane helix</keyword>
<evidence type="ECO:0000256" key="1">
    <source>
        <dbReference type="SAM" id="MobiDB-lite"/>
    </source>
</evidence>
<sequence length="1396" mass="151475">MPTDPRPPEQSPTGNQLQAGWRSLQATLRYANQASFNALCWLGKLLLVAYFVFCALFLSLRYVVLPQISNYRVDVENVATKAIGRPVTIGAIDASWHGLRPYLSLDNVAIYDQGGDVALRLPKVSATVSWWSVMVAELRLHSLEIDQPNMDIERDADGKFYVAGMLVDLQKDGDGKAANWILSQREIRIKDGQLRWQDKARQAPDLLLSKVDVVLHNEGRRHQFAFKATPPAEIAAPLDVRATFDHPYFSKKISDASRWTGTIYSALRDTELGSWKPYIDFPFDLQHAKGSLRAWLAFDHARIADLTADLALSDVSAQLRKDLVPLELTSANGRVAISEPLDGSPRDGTLTFGAQGYTISLMDFSLQTRDGLTLPSTTFSKRYVAAKKDAPEHAEILVKQLDLQAWANFAGRLPLPEEQLQMISDFAPRGVLKDFSAQWQGAYPEIASYKLKGDFSHLSMNAQPARSARAATKTAPAQAAVPAIPGFENLSGRIDANSQGGNIVLASDQLKLALPTYFSEPEVAFDTFNMDAQWAFQKNDQFLLTVKGLNFVQQGLTVGLSGSHLMPLHKRAGHDLGTIDVTGTISGLELNKIGNYLPTAMNQDFRTWLSHALIAGTLRDARIKLKGDLAHFPFHTSKPNEKPKGEFTFGGRIEDGGLNYAPDLFAKDGKAPMWPLLEKVQGTILFDRTRMEIKGETGKTNGVDVSNVKAVIPDLLADAPVLDIDGSAAGTLQNLVQYTLDSPVATWIDHFTDETKASGNATLGLKLHLPLHKMIDAKVKGILKFNNNNVTLQNVIPMMSGTTGQLEFDEKGLTLNGVKSTFLGGPLTVSGGTQKDGNILIKADGTLTALGLRKNYPSPAMQKLTDKINGSTRFGVSIGVRSKRVDIVVDSNLRGLGLDFPAPLNKAAKDALPLKFEQLGLQSDSATMMRDTIKVALGSSITANYAREKNTSAANPEWRVVYGGIGVNTPAPVPNSGLALNLSMRSLNVDDWLKVMSKDVPDPKKKVAADPLSVVNLSQYVDPTSIAVRATELNLLDKKFDNVVLGATHDKGAWQANVDAAQMSGYITWIESSSGRGLGKVTARLSSLTVPKTANTEVKNLLDGVDTATEMPALDIIADNFELMGKKLGHLELLAHYVRATEGREWRIRNLSLSNPDASLKASGSWLAKKSGNSSSLDYSMNINNAGNLLGRFDFADVVRNGKGKMEGTISWKGLPFSIDYPSLSGNINMDIASGQFLKVEPGAAKLLGVLSLQSIPRRLTLDFRDIFSDGFAFDGITGSANINNGVASTTNLKMRGVSATVLIEGSADIDKESQNLRAVVIPEINAGAASVAYALAVNPVIGAGTFLAQLFLREPLARAFTFEYKITGPWKDPTVTKVDRKNEQSSTPAPAATPG</sequence>
<proteinExistence type="predicted"/>
<dbReference type="NCBIfam" id="TIGR02099">
    <property type="entry name" value="YhdP family protein"/>
    <property type="match status" value="1"/>
</dbReference>
<evidence type="ECO:0000313" key="4">
    <source>
        <dbReference type="EMBL" id="MBF8176081.1"/>
    </source>
</evidence>
<dbReference type="InterPro" id="IPR011836">
    <property type="entry name" value="YhdP"/>
</dbReference>
<keyword evidence="2" id="KW-0812">Transmembrane</keyword>
<keyword evidence="5" id="KW-1185">Reference proteome</keyword>
<dbReference type="Pfam" id="PF13116">
    <property type="entry name" value="YhdP"/>
    <property type="match status" value="1"/>
</dbReference>
<dbReference type="Proteomes" id="UP000657372">
    <property type="component" value="Unassembled WGS sequence"/>
</dbReference>
<dbReference type="InterPro" id="IPR025263">
    <property type="entry name" value="YhdP_central"/>
</dbReference>
<dbReference type="PANTHER" id="PTHR38690:SF1">
    <property type="entry name" value="PROTEASE"/>
    <property type="match status" value="1"/>
</dbReference>
<comment type="caution">
    <text evidence="4">The sequence shown here is derived from an EMBL/GenBank/DDBJ whole genome shotgun (WGS) entry which is preliminary data.</text>
</comment>
<gene>
    <name evidence="4" type="ORF">IXC47_00135</name>
</gene>
<evidence type="ECO:0000259" key="3">
    <source>
        <dbReference type="Pfam" id="PF13116"/>
    </source>
</evidence>
<organism evidence="4 5">
    <name type="scientific">Herminiimonas contaminans</name>
    <dbReference type="NCBI Taxonomy" id="1111140"/>
    <lineage>
        <taxon>Bacteria</taxon>
        <taxon>Pseudomonadati</taxon>
        <taxon>Pseudomonadota</taxon>
        <taxon>Betaproteobacteria</taxon>
        <taxon>Burkholderiales</taxon>
        <taxon>Oxalobacteraceae</taxon>
        <taxon>Herminiimonas</taxon>
    </lineage>
</organism>
<dbReference type="RefSeq" id="WP_195874349.1">
    <property type="nucleotide sequence ID" value="NZ_JADOEL010000001.1"/>
</dbReference>
<reference evidence="4 5" key="1">
    <citation type="submission" date="2020-11" db="EMBL/GenBank/DDBJ databases">
        <title>WGS of Herminiimonas contaminans strain Marseille-Q4544 isolated from planarians Schmidtea mediterranea.</title>
        <authorList>
            <person name="Kangale L."/>
        </authorList>
    </citation>
    <scope>NUCLEOTIDE SEQUENCE [LARGE SCALE GENOMIC DNA]</scope>
    <source>
        <strain evidence="4 5">Marseille-Q4544</strain>
    </source>
</reference>
<protein>
    <submittedName>
        <fullName evidence="4">TIGR02099 family protein</fullName>
    </submittedName>
</protein>
<feature type="region of interest" description="Disordered" evidence="1">
    <location>
        <begin position="1374"/>
        <end position="1396"/>
    </location>
</feature>
<accession>A0ABS0EMQ4</accession>
<dbReference type="EMBL" id="JADOEL010000001">
    <property type="protein sequence ID" value="MBF8176081.1"/>
    <property type="molecule type" value="Genomic_DNA"/>
</dbReference>